<evidence type="ECO:0000313" key="3">
    <source>
        <dbReference type="Proteomes" id="UP000325315"/>
    </source>
</evidence>
<gene>
    <name evidence="2" type="ORF">EPI10_005102</name>
</gene>
<dbReference type="AlphaFoldDB" id="A0A5B6WMD4"/>
<protein>
    <submittedName>
        <fullName evidence="2">Retrovirus-related Pol polyprotein from transposon TNT 1-94</fullName>
    </submittedName>
</protein>
<keyword evidence="3" id="KW-1185">Reference proteome</keyword>
<accession>A0A5B6WMD4</accession>
<dbReference type="Proteomes" id="UP000325315">
    <property type="component" value="Unassembled WGS sequence"/>
</dbReference>
<dbReference type="Pfam" id="PF07727">
    <property type="entry name" value="RVT_2"/>
    <property type="match status" value="2"/>
</dbReference>
<dbReference type="SUPFAM" id="SSF56672">
    <property type="entry name" value="DNA/RNA polymerases"/>
    <property type="match status" value="1"/>
</dbReference>
<evidence type="ECO:0000259" key="1">
    <source>
        <dbReference type="Pfam" id="PF07727"/>
    </source>
</evidence>
<proteinExistence type="predicted"/>
<feature type="domain" description="Reverse transcriptase Ty1/copia-type" evidence="1">
    <location>
        <begin position="100"/>
        <end position="159"/>
    </location>
</feature>
<sequence>MVEPWTYSDAMQNPLWIQAMKEEIQALELNNKWIVVSLAPNKVPIGCKWVYKIKHKATGEVERFKARLVVKRYNQKEGMDYVDTFSPVAKLVFAVRGRIRYGTKKVIMLIYVDDLLLTGNDAVMIDELKIILNSIFKMKDLEELKYFLGFEILRSKEGIC</sequence>
<dbReference type="InterPro" id="IPR043502">
    <property type="entry name" value="DNA/RNA_pol_sf"/>
</dbReference>
<dbReference type="InterPro" id="IPR013103">
    <property type="entry name" value="RVT_2"/>
</dbReference>
<comment type="caution">
    <text evidence="2">The sequence shown here is derived from an EMBL/GenBank/DDBJ whole genome shotgun (WGS) entry which is preliminary data.</text>
</comment>
<organism evidence="2 3">
    <name type="scientific">Gossypium australe</name>
    <dbReference type="NCBI Taxonomy" id="47621"/>
    <lineage>
        <taxon>Eukaryota</taxon>
        <taxon>Viridiplantae</taxon>
        <taxon>Streptophyta</taxon>
        <taxon>Embryophyta</taxon>
        <taxon>Tracheophyta</taxon>
        <taxon>Spermatophyta</taxon>
        <taxon>Magnoliopsida</taxon>
        <taxon>eudicotyledons</taxon>
        <taxon>Gunneridae</taxon>
        <taxon>Pentapetalae</taxon>
        <taxon>rosids</taxon>
        <taxon>malvids</taxon>
        <taxon>Malvales</taxon>
        <taxon>Malvaceae</taxon>
        <taxon>Malvoideae</taxon>
        <taxon>Gossypium</taxon>
    </lineage>
</organism>
<reference evidence="3" key="1">
    <citation type="journal article" date="2019" name="Plant Biotechnol. J.">
        <title>Genome sequencing of the Australian wild diploid species Gossypium australe highlights disease resistance and delayed gland morphogenesis.</title>
        <authorList>
            <person name="Cai Y."/>
            <person name="Cai X."/>
            <person name="Wang Q."/>
            <person name="Wang P."/>
            <person name="Zhang Y."/>
            <person name="Cai C."/>
            <person name="Xu Y."/>
            <person name="Wang K."/>
            <person name="Zhou Z."/>
            <person name="Wang C."/>
            <person name="Geng S."/>
            <person name="Li B."/>
            <person name="Dong Q."/>
            <person name="Hou Y."/>
            <person name="Wang H."/>
            <person name="Ai P."/>
            <person name="Liu Z."/>
            <person name="Yi F."/>
            <person name="Sun M."/>
            <person name="An G."/>
            <person name="Cheng J."/>
            <person name="Zhang Y."/>
            <person name="Shi Q."/>
            <person name="Xie Y."/>
            <person name="Shi X."/>
            <person name="Chang Y."/>
            <person name="Huang F."/>
            <person name="Chen Y."/>
            <person name="Hong S."/>
            <person name="Mi L."/>
            <person name="Sun Q."/>
            <person name="Zhang L."/>
            <person name="Zhou B."/>
            <person name="Peng R."/>
            <person name="Zhang X."/>
            <person name="Liu F."/>
        </authorList>
    </citation>
    <scope>NUCLEOTIDE SEQUENCE [LARGE SCALE GENOMIC DNA]</scope>
    <source>
        <strain evidence="3">cv. PA1801</strain>
    </source>
</reference>
<dbReference type="EMBL" id="SMMG02000002">
    <property type="protein sequence ID" value="KAA3482890.1"/>
    <property type="molecule type" value="Genomic_DNA"/>
</dbReference>
<name>A0A5B6WMD4_9ROSI</name>
<feature type="domain" description="Reverse transcriptase Ty1/copia-type" evidence="1">
    <location>
        <begin position="30"/>
        <end position="91"/>
    </location>
</feature>
<evidence type="ECO:0000313" key="2">
    <source>
        <dbReference type="EMBL" id="KAA3482890.1"/>
    </source>
</evidence>
<dbReference type="OrthoDB" id="411615at2759"/>